<proteinExistence type="predicted"/>
<dbReference type="InterPro" id="IPR023373">
    <property type="entry name" value="YmcC_sf"/>
</dbReference>
<protein>
    <submittedName>
        <fullName evidence="1">Twin-arginine translocation pathway signal domain-containing protein</fullName>
    </submittedName>
</protein>
<dbReference type="AlphaFoldDB" id="A0A0B5DPB9"/>
<name>A0A0B5DPB9_9RHOB</name>
<gene>
    <name evidence="1" type="ORF">P73_0718</name>
</gene>
<dbReference type="HOGENOM" id="CLU_099032_1_0_5"/>
<evidence type="ECO:0000313" key="2">
    <source>
        <dbReference type="Proteomes" id="UP000031521"/>
    </source>
</evidence>
<accession>A0A0B5DPB9</accession>
<dbReference type="SUPFAM" id="SSF159270">
    <property type="entry name" value="YmcC-like"/>
    <property type="match status" value="1"/>
</dbReference>
<keyword evidence="2" id="KW-1185">Reference proteome</keyword>
<dbReference type="KEGG" id="cid:P73_0718"/>
<sequence length="222" mass="23635">MGAVLEMTRPRILAPLCALLLALGGCSSTNDDSVRIARRLLLGPEPVVPGPAFIALAESGAPAYIVSIEERGEAYATFLRQSVNAKGEESWISGDGLSLGMREGMVIATRGLGGDMLAGEATATRAALRAGRGGVTERFATLLDGEDHAVTLSFRCRVTPQGAAPVDLGRYTASTTFFHEDCRNGETAFRNLFWVERGTGRIVQSRQWISEGVGTLALRLIP</sequence>
<dbReference type="Pfam" id="PF11102">
    <property type="entry name" value="YjbF"/>
    <property type="match status" value="1"/>
</dbReference>
<evidence type="ECO:0000313" key="1">
    <source>
        <dbReference type="EMBL" id="AJE45433.1"/>
    </source>
</evidence>
<organism evidence="1 2">
    <name type="scientific">Celeribacter indicus</name>
    <dbReference type="NCBI Taxonomy" id="1208324"/>
    <lineage>
        <taxon>Bacteria</taxon>
        <taxon>Pseudomonadati</taxon>
        <taxon>Pseudomonadota</taxon>
        <taxon>Alphaproteobacteria</taxon>
        <taxon>Rhodobacterales</taxon>
        <taxon>Roseobacteraceae</taxon>
        <taxon>Celeribacter</taxon>
    </lineage>
</organism>
<reference evidence="1 2" key="1">
    <citation type="journal article" date="2014" name="Int. J. Syst. Evol. Microbiol.">
        <title>Celeribacter indicus sp. nov., a polycyclic aromatic hydrocarbon-degrading bacterium from deep-sea sediment and reclassification of Huaishuia halophila as Celeribacter halophilus comb. nov.</title>
        <authorList>
            <person name="Lai Q."/>
            <person name="Cao J."/>
            <person name="Yuan J."/>
            <person name="Li F."/>
            <person name="Shao Z."/>
        </authorList>
    </citation>
    <scope>NUCLEOTIDE SEQUENCE [LARGE SCALE GENOMIC DNA]</scope>
    <source>
        <strain evidence="1">P73</strain>
    </source>
</reference>
<dbReference type="Proteomes" id="UP000031521">
    <property type="component" value="Chromosome"/>
</dbReference>
<dbReference type="Gene3D" id="2.40.360.10">
    <property type="entry name" value="YmcC-like"/>
    <property type="match status" value="1"/>
</dbReference>
<dbReference type="EMBL" id="CP004393">
    <property type="protein sequence ID" value="AJE45433.1"/>
    <property type="molecule type" value="Genomic_DNA"/>
</dbReference>
<dbReference type="STRING" id="1208324.P73_0718"/>
<dbReference type="InterPro" id="IPR021308">
    <property type="entry name" value="GfcB"/>
</dbReference>